<evidence type="ECO:0000313" key="2">
    <source>
        <dbReference type="Proteomes" id="UP000266673"/>
    </source>
</evidence>
<name>A0A397UW56_9GLOM</name>
<dbReference type="EMBL" id="QKWP01000870">
    <property type="protein sequence ID" value="RIB14032.1"/>
    <property type="molecule type" value="Genomic_DNA"/>
</dbReference>
<protein>
    <submittedName>
        <fullName evidence="1">Uncharacterized protein</fullName>
    </submittedName>
</protein>
<gene>
    <name evidence="1" type="ORF">C2G38_2196270</name>
</gene>
<sequence>MYGPEPQKWFNVKELDSKLYELYKIINSDKSNLNNRSCTYIDNKFFRDDIIINQFFDSNKKIKELQIIEQKHPDHLYMRKLINIQENIKRLSKIVGSDTVPEVEITNE</sequence>
<accession>A0A397UW56</accession>
<evidence type="ECO:0000313" key="1">
    <source>
        <dbReference type="EMBL" id="RIB14032.1"/>
    </source>
</evidence>
<dbReference type="AlphaFoldDB" id="A0A397UW56"/>
<reference evidence="1 2" key="1">
    <citation type="submission" date="2018-06" db="EMBL/GenBank/DDBJ databases">
        <title>Comparative genomics reveals the genomic features of Rhizophagus irregularis, R. cerebriforme, R. diaphanum and Gigaspora rosea, and their symbiotic lifestyle signature.</title>
        <authorList>
            <person name="Morin E."/>
            <person name="San Clemente H."/>
            <person name="Chen E.C.H."/>
            <person name="De La Providencia I."/>
            <person name="Hainaut M."/>
            <person name="Kuo A."/>
            <person name="Kohler A."/>
            <person name="Murat C."/>
            <person name="Tang N."/>
            <person name="Roy S."/>
            <person name="Loubradou J."/>
            <person name="Henrissat B."/>
            <person name="Grigoriev I.V."/>
            <person name="Corradi N."/>
            <person name="Roux C."/>
            <person name="Martin F.M."/>
        </authorList>
    </citation>
    <scope>NUCLEOTIDE SEQUENCE [LARGE SCALE GENOMIC DNA]</scope>
    <source>
        <strain evidence="1 2">DAOM 194757</strain>
    </source>
</reference>
<proteinExistence type="predicted"/>
<dbReference type="Proteomes" id="UP000266673">
    <property type="component" value="Unassembled WGS sequence"/>
</dbReference>
<keyword evidence="2" id="KW-1185">Reference proteome</keyword>
<organism evidence="1 2">
    <name type="scientific">Gigaspora rosea</name>
    <dbReference type="NCBI Taxonomy" id="44941"/>
    <lineage>
        <taxon>Eukaryota</taxon>
        <taxon>Fungi</taxon>
        <taxon>Fungi incertae sedis</taxon>
        <taxon>Mucoromycota</taxon>
        <taxon>Glomeromycotina</taxon>
        <taxon>Glomeromycetes</taxon>
        <taxon>Diversisporales</taxon>
        <taxon>Gigasporaceae</taxon>
        <taxon>Gigaspora</taxon>
    </lineage>
</organism>
<comment type="caution">
    <text evidence="1">The sequence shown here is derived from an EMBL/GenBank/DDBJ whole genome shotgun (WGS) entry which is preliminary data.</text>
</comment>